<dbReference type="Gramene" id="HORVU.MOREX.r3.1HG0067000.1">
    <property type="protein sequence ID" value="HORVU.MOREX.r3.1HG0067000.1.CDS1"/>
    <property type="gene ID" value="HORVU.MOREX.r3.1HG0067000"/>
</dbReference>
<accession>F2EJ10</accession>
<sequence length="169" mass="18544">MNGYSNLASSPPPLAAVTKGARARRSLELTNTKETNAWEGLAIGAVTLARTFSTGSQRLCSRSGDRARGTMRRAFSMRRHPAAPGKGDGYYWRIHDMDGDIDHGGDQNAVPEERGDEEEEGKKKKEEARQREEGEAKEGAKREQGTATPAKKKRGSGNILKACKKLFRL</sequence>
<reference evidence="4" key="2">
    <citation type="journal article" date="2012" name="Nature">
        <title>A physical, genetic and functional sequence assembly of the barley genome.</title>
        <authorList>
            <consortium name="The International Barley Genome Sequencing Consortium"/>
            <person name="Mayer K.F."/>
            <person name="Waugh R."/>
            <person name="Brown J.W."/>
            <person name="Schulman A."/>
            <person name="Langridge P."/>
            <person name="Platzer M."/>
            <person name="Fincher G.B."/>
            <person name="Muehlbauer G.J."/>
            <person name="Sato K."/>
            <person name="Close T.J."/>
            <person name="Wise R.P."/>
            <person name="Stein N."/>
        </authorList>
    </citation>
    <scope>NUCLEOTIDE SEQUENCE [LARGE SCALE GENOMIC DNA]</scope>
    <source>
        <strain evidence="4">cv. Morex</strain>
    </source>
</reference>
<dbReference type="Proteomes" id="UP000011116">
    <property type="component" value="Chromosome 1H"/>
</dbReference>
<gene>
    <name evidence="3" type="primary">LOC123413036</name>
</gene>
<dbReference type="PaxDb" id="4513-MLOC_62396.1"/>
<dbReference type="OrthoDB" id="694847at2759"/>
<protein>
    <submittedName>
        <fullName evidence="2">Predicted protein</fullName>
    </submittedName>
</protein>
<name>F2EJ10_HORVV</name>
<dbReference type="KEGG" id="hvg:123413036"/>
<evidence type="ECO:0000313" key="4">
    <source>
        <dbReference type="Proteomes" id="UP000011116"/>
    </source>
</evidence>
<dbReference type="HOGENOM" id="CLU_134650_0_0_1"/>
<evidence type="ECO:0000313" key="2">
    <source>
        <dbReference type="EMBL" id="BAK07332.1"/>
    </source>
</evidence>
<dbReference type="eggNOG" id="ENOG502R5X2">
    <property type="taxonomic scope" value="Eukaryota"/>
</dbReference>
<organism evidence="2">
    <name type="scientific">Hordeum vulgare subsp. vulgare</name>
    <name type="common">Domesticated barley</name>
    <dbReference type="NCBI Taxonomy" id="112509"/>
    <lineage>
        <taxon>Eukaryota</taxon>
        <taxon>Viridiplantae</taxon>
        <taxon>Streptophyta</taxon>
        <taxon>Embryophyta</taxon>
        <taxon>Tracheophyta</taxon>
        <taxon>Spermatophyta</taxon>
        <taxon>Magnoliopsida</taxon>
        <taxon>Liliopsida</taxon>
        <taxon>Poales</taxon>
        <taxon>Poaceae</taxon>
        <taxon>BOP clade</taxon>
        <taxon>Pooideae</taxon>
        <taxon>Triticodae</taxon>
        <taxon>Triticeae</taxon>
        <taxon>Hordeinae</taxon>
        <taxon>Hordeum</taxon>
    </lineage>
</organism>
<dbReference type="EMBL" id="AK376137">
    <property type="protein sequence ID" value="BAK07332.1"/>
    <property type="molecule type" value="mRNA"/>
</dbReference>
<feature type="region of interest" description="Disordered" evidence="1">
    <location>
        <begin position="58"/>
        <end position="159"/>
    </location>
</feature>
<dbReference type="EnsemblPlants" id="HORVU.MOREX.r3.1HG0067000.1">
    <property type="protein sequence ID" value="HORVU.MOREX.r3.1HG0067000.1.CDS1"/>
    <property type="gene ID" value="HORVU.MOREX.r3.1HG0067000"/>
</dbReference>
<feature type="compositionally biased region" description="Basic and acidic residues" evidence="1">
    <location>
        <begin position="93"/>
        <end position="105"/>
    </location>
</feature>
<dbReference type="PANTHER" id="PTHR38386">
    <property type="entry name" value="OS05G0426900 PROTEIN"/>
    <property type="match status" value="1"/>
</dbReference>
<dbReference type="RefSeq" id="XP_044961920.1">
    <property type="nucleotide sequence ID" value="XM_045105985.1"/>
</dbReference>
<reference evidence="3" key="4">
    <citation type="submission" date="2022-01" db="UniProtKB">
        <authorList>
            <consortium name="EnsemblPlants"/>
        </authorList>
    </citation>
    <scope>IDENTIFICATION</scope>
    <source>
        <strain evidence="3">subsp. vulgare</strain>
    </source>
</reference>
<proteinExistence type="evidence at transcript level"/>
<dbReference type="FunCoup" id="F2EJ10">
    <property type="interactions" value="1"/>
</dbReference>
<dbReference type="Gramene" id="HORVU.MOREX.r2.1HG0053550.1">
    <property type="protein sequence ID" value="HORVU.MOREX.r2.1HG0053550.1.CDS.1"/>
    <property type="gene ID" value="HORVU.MOREX.r2.1HG0053550"/>
</dbReference>
<reference evidence="2" key="1">
    <citation type="journal article" date="2011" name="Plant Physiol.">
        <title>Comprehensive sequence analysis of 24,783 barley full-length cDNAs derived from 12 clone libraries.</title>
        <authorList>
            <person name="Matsumoto T."/>
            <person name="Tanaka T."/>
            <person name="Sakai H."/>
            <person name="Amano N."/>
            <person name="Kanamori H."/>
            <person name="Kurita K."/>
            <person name="Kikuta A."/>
            <person name="Kamiya K."/>
            <person name="Yamamoto M."/>
            <person name="Ikawa H."/>
            <person name="Fujii N."/>
            <person name="Hori K."/>
            <person name="Itoh T."/>
            <person name="Sato K."/>
        </authorList>
    </citation>
    <scope>NUCLEOTIDE SEQUENCE</scope>
    <source>
        <tissue evidence="2">Flower</tissue>
    </source>
</reference>
<dbReference type="AlphaFoldDB" id="F2EJ10"/>
<reference evidence="3" key="3">
    <citation type="submission" date="2020-10" db="EMBL/GenBank/DDBJ databases">
        <authorList>
            <person name="Scholz U."/>
            <person name="Mascher M."/>
            <person name="Fiebig A."/>
        </authorList>
    </citation>
    <scope>NUCLEOTIDE SEQUENCE [LARGE SCALE GENOMIC DNA]</scope>
    <source>
        <strain evidence="3">cv. Morex</strain>
    </source>
</reference>
<evidence type="ECO:0000256" key="1">
    <source>
        <dbReference type="SAM" id="MobiDB-lite"/>
    </source>
</evidence>
<dbReference type="GeneID" id="123413036"/>
<feature type="compositionally biased region" description="Basic and acidic residues" evidence="1">
    <location>
        <begin position="120"/>
        <end position="144"/>
    </location>
</feature>
<dbReference type="PANTHER" id="PTHR38386:SF6">
    <property type="entry name" value="OS05G0426900 PROTEIN"/>
    <property type="match status" value="1"/>
</dbReference>
<feature type="compositionally biased region" description="Basic residues" evidence="1">
    <location>
        <begin position="69"/>
        <end position="81"/>
    </location>
</feature>
<dbReference type="OMA" id="ETKAWEG"/>
<keyword evidence="4" id="KW-1185">Reference proteome</keyword>
<evidence type="ECO:0000313" key="3">
    <source>
        <dbReference type="EnsemblPlants" id="HORVU.MOREX.r3.1HG0067000.1.CDS1"/>
    </source>
</evidence>